<feature type="domain" description="EF-hand" evidence="3">
    <location>
        <begin position="52"/>
        <end position="87"/>
    </location>
</feature>
<dbReference type="Gene3D" id="1.10.238.10">
    <property type="entry name" value="EF-hand"/>
    <property type="match status" value="2"/>
</dbReference>
<proteinExistence type="predicted"/>
<dbReference type="InterPro" id="IPR018247">
    <property type="entry name" value="EF_Hand_1_Ca_BS"/>
</dbReference>
<organism evidence="4">
    <name type="scientific">Triatoma infestans</name>
    <name type="common">Assassin bug</name>
    <dbReference type="NCBI Taxonomy" id="30076"/>
    <lineage>
        <taxon>Eukaryota</taxon>
        <taxon>Metazoa</taxon>
        <taxon>Ecdysozoa</taxon>
        <taxon>Arthropoda</taxon>
        <taxon>Hexapoda</taxon>
        <taxon>Insecta</taxon>
        <taxon>Pterygota</taxon>
        <taxon>Neoptera</taxon>
        <taxon>Paraneoptera</taxon>
        <taxon>Hemiptera</taxon>
        <taxon>Heteroptera</taxon>
        <taxon>Panheteroptera</taxon>
        <taxon>Cimicomorpha</taxon>
        <taxon>Reduviidae</taxon>
        <taxon>Triatominae</taxon>
        <taxon>Triatoma</taxon>
    </lineage>
</organism>
<protein>
    <submittedName>
        <fullName evidence="4">Calmodulin-like protein 5</fullName>
    </submittedName>
</protein>
<dbReference type="PROSITE" id="PS50222">
    <property type="entry name" value="EF_HAND_2"/>
    <property type="match status" value="3"/>
</dbReference>
<keyword evidence="1" id="KW-0677">Repeat</keyword>
<dbReference type="PANTHER" id="PTHR23050">
    <property type="entry name" value="CALCIUM BINDING PROTEIN"/>
    <property type="match status" value="1"/>
</dbReference>
<reference evidence="4" key="2">
    <citation type="journal article" date="2017" name="J. Med. Entomol.">
        <title>Transcriptome Analysis of the Triatoma infestans (Hemiptera: Reduviidae) Integument.</title>
        <authorList>
            <person name="Calderon-Fernandez G.M."/>
            <person name="Moriconi D.E."/>
            <person name="Dulbecco A.B."/>
            <person name="Juarez M.P."/>
        </authorList>
    </citation>
    <scope>NUCLEOTIDE SEQUENCE</scope>
    <source>
        <strain evidence="4">Int1</strain>
        <tissue evidence="4">Integument</tissue>
    </source>
</reference>
<feature type="domain" description="EF-hand" evidence="3">
    <location>
        <begin position="126"/>
        <end position="161"/>
    </location>
</feature>
<feature type="domain" description="EF-hand" evidence="3">
    <location>
        <begin position="162"/>
        <end position="197"/>
    </location>
</feature>
<dbReference type="InterPro" id="IPR002048">
    <property type="entry name" value="EF_hand_dom"/>
</dbReference>
<evidence type="ECO:0000313" key="4">
    <source>
        <dbReference type="EMBL" id="JAS02504.1"/>
    </source>
</evidence>
<dbReference type="FunFam" id="1.10.238.10:FF:000003">
    <property type="entry name" value="Calmodulin A"/>
    <property type="match status" value="1"/>
</dbReference>
<dbReference type="InterPro" id="IPR011992">
    <property type="entry name" value="EF-hand-dom_pair"/>
</dbReference>
<evidence type="ECO:0000256" key="2">
    <source>
        <dbReference type="ARBA" id="ARBA00022837"/>
    </source>
</evidence>
<dbReference type="SMART" id="SM00054">
    <property type="entry name" value="EFh"/>
    <property type="match status" value="4"/>
</dbReference>
<dbReference type="AlphaFoldDB" id="A0A161M7P8"/>
<evidence type="ECO:0000256" key="1">
    <source>
        <dbReference type="ARBA" id="ARBA00022737"/>
    </source>
</evidence>
<accession>A0A161M7P8</accession>
<dbReference type="PROSITE" id="PS00018">
    <property type="entry name" value="EF_HAND_1"/>
    <property type="match status" value="1"/>
</dbReference>
<reference evidence="4" key="1">
    <citation type="submission" date="2016-04" db="EMBL/GenBank/DDBJ databases">
        <authorList>
            <person name="Calderon-Fernandez G.M.Sr."/>
        </authorList>
    </citation>
    <scope>NUCLEOTIDE SEQUENCE</scope>
    <source>
        <strain evidence="4">Int1</strain>
        <tissue evidence="4">Integument</tissue>
    </source>
</reference>
<keyword evidence="2" id="KW-0106">Calcium</keyword>
<dbReference type="InterPro" id="IPR050145">
    <property type="entry name" value="Centrin_CML-like"/>
</dbReference>
<dbReference type="Pfam" id="PF13499">
    <property type="entry name" value="EF-hand_7"/>
    <property type="match status" value="2"/>
</dbReference>
<sequence length="199" mass="24092">MRKFQRCFNTGCDLIMFFTKVLLAKSAADRIRDQILRGSAPRLRRPTVFNEKENEYHERLFKHFDKNGDYYLDRKELNRLVNFQTNDELHDCDINKPFKKMDINSDNKVSIQEYLHHVSKSRKKLPLKREVEEIFNMYDTNYDGHINLDELRQILLYMGEDFTRTDLRYLFVSVDNDKDGLIDYYQFEDLIFNQLRAPR</sequence>
<dbReference type="GO" id="GO:0005509">
    <property type="term" value="F:calcium ion binding"/>
    <property type="evidence" value="ECO:0007669"/>
    <property type="project" value="InterPro"/>
</dbReference>
<name>A0A161M7P8_TRIIF</name>
<evidence type="ECO:0000259" key="3">
    <source>
        <dbReference type="PROSITE" id="PS50222"/>
    </source>
</evidence>
<dbReference type="SUPFAM" id="SSF47473">
    <property type="entry name" value="EF-hand"/>
    <property type="match status" value="1"/>
</dbReference>
<dbReference type="EMBL" id="GEMB01000629">
    <property type="protein sequence ID" value="JAS02504.1"/>
    <property type="molecule type" value="Transcribed_RNA"/>
</dbReference>